<dbReference type="EMBL" id="GEZM01015593">
    <property type="protein sequence ID" value="JAV91540.1"/>
    <property type="molecule type" value="Transcribed_RNA"/>
</dbReference>
<dbReference type="GO" id="GO:0008270">
    <property type="term" value="F:zinc ion binding"/>
    <property type="evidence" value="ECO:0007669"/>
    <property type="project" value="UniProtKB-KW"/>
</dbReference>
<dbReference type="PROSITE" id="PS01358">
    <property type="entry name" value="ZF_RANBP2_1"/>
    <property type="match status" value="1"/>
</dbReference>
<feature type="compositionally biased region" description="Polar residues" evidence="5">
    <location>
        <begin position="229"/>
        <end position="238"/>
    </location>
</feature>
<dbReference type="Pfam" id="PF21388">
    <property type="entry name" value="SPATA2_PUB-like"/>
    <property type="match status" value="1"/>
</dbReference>
<evidence type="ECO:0000313" key="9">
    <source>
        <dbReference type="Proteomes" id="UP000327044"/>
    </source>
</evidence>
<evidence type="ECO:0000256" key="4">
    <source>
        <dbReference type="PROSITE-ProRule" id="PRU00322"/>
    </source>
</evidence>
<feature type="compositionally biased region" description="Basic and acidic residues" evidence="5">
    <location>
        <begin position="425"/>
        <end position="439"/>
    </location>
</feature>
<keyword evidence="3" id="KW-0862">Zinc</keyword>
<dbReference type="Proteomes" id="UP000327044">
    <property type="component" value="Unassembled WGS sequence"/>
</dbReference>
<dbReference type="InterPro" id="IPR036443">
    <property type="entry name" value="Znf_RanBP2_sf"/>
</dbReference>
<dbReference type="Gene3D" id="2.30.30.380">
    <property type="entry name" value="Zn-finger domain of Sec23/24"/>
    <property type="match status" value="1"/>
</dbReference>
<dbReference type="PROSITE" id="PS50199">
    <property type="entry name" value="ZF_RANBP2_2"/>
    <property type="match status" value="1"/>
</dbReference>
<dbReference type="Gene3D" id="1.20.58.2190">
    <property type="match status" value="1"/>
</dbReference>
<keyword evidence="9" id="KW-1185">Reference proteome</keyword>
<feature type="compositionally biased region" description="Low complexity" evidence="5">
    <location>
        <begin position="245"/>
        <end position="258"/>
    </location>
</feature>
<evidence type="ECO:0000313" key="7">
    <source>
        <dbReference type="EMBL" id="JAV91540.1"/>
    </source>
</evidence>
<dbReference type="PANTHER" id="PTHR15326:SF2">
    <property type="entry name" value="PROTEIN TAMOZHENNIC"/>
    <property type="match status" value="1"/>
</dbReference>
<dbReference type="InterPro" id="IPR036339">
    <property type="entry name" value="PUB-like_dom_sf"/>
</dbReference>
<dbReference type="SUPFAM" id="SSF143503">
    <property type="entry name" value="PUG domain-like"/>
    <property type="match status" value="1"/>
</dbReference>
<keyword evidence="1" id="KW-0479">Metal-binding</keyword>
<dbReference type="InParanoid" id="A0A1Y1N3U5"/>
<proteinExistence type="predicted"/>
<organism evidence="7">
    <name type="scientific">Photinus pyralis</name>
    <name type="common">Common eastern firefly</name>
    <name type="synonym">Lampyris pyralis</name>
    <dbReference type="NCBI Taxonomy" id="7054"/>
    <lineage>
        <taxon>Eukaryota</taxon>
        <taxon>Metazoa</taxon>
        <taxon>Ecdysozoa</taxon>
        <taxon>Arthropoda</taxon>
        <taxon>Hexapoda</taxon>
        <taxon>Insecta</taxon>
        <taxon>Pterygota</taxon>
        <taxon>Neoptera</taxon>
        <taxon>Endopterygota</taxon>
        <taxon>Coleoptera</taxon>
        <taxon>Polyphaga</taxon>
        <taxon>Elateriformia</taxon>
        <taxon>Elateroidea</taxon>
        <taxon>Lampyridae</taxon>
        <taxon>Lampyrinae</taxon>
        <taxon>Photinus</taxon>
    </lineage>
</organism>
<dbReference type="SUPFAM" id="SSF90209">
    <property type="entry name" value="Ran binding protein zinc finger-like"/>
    <property type="match status" value="1"/>
</dbReference>
<dbReference type="InterPro" id="IPR048839">
    <property type="entry name" value="SPATA2_PUB-like"/>
</dbReference>
<gene>
    <name evidence="8" type="ORF">PPYR_02242</name>
</gene>
<dbReference type="OrthoDB" id="9837000at2759"/>
<name>A0A1Y1N3U5_PHOPY</name>
<evidence type="ECO:0000313" key="8">
    <source>
        <dbReference type="EMBL" id="KAB0805272.1"/>
    </source>
</evidence>
<evidence type="ECO:0000256" key="3">
    <source>
        <dbReference type="ARBA" id="ARBA00022833"/>
    </source>
</evidence>
<evidence type="ECO:0000259" key="6">
    <source>
        <dbReference type="PROSITE" id="PS50199"/>
    </source>
</evidence>
<keyword evidence="2 4" id="KW-0863">Zinc-finger</keyword>
<evidence type="ECO:0000256" key="2">
    <source>
        <dbReference type="ARBA" id="ARBA00022771"/>
    </source>
</evidence>
<dbReference type="GO" id="GO:0005737">
    <property type="term" value="C:cytoplasm"/>
    <property type="evidence" value="ECO:0007669"/>
    <property type="project" value="TreeGrafter"/>
</dbReference>
<reference evidence="8" key="3">
    <citation type="submission" date="2019-08" db="EMBL/GenBank/DDBJ databases">
        <authorList>
            <consortium name="Photinus pyralis genome working group"/>
            <person name="Fallon T.R."/>
            <person name="Sander Lower S.E."/>
            <person name="Weng J.-K."/>
        </authorList>
    </citation>
    <scope>NUCLEOTIDE SEQUENCE</scope>
    <source>
        <strain evidence="8">1611_PpyrPB1</strain>
        <tissue evidence="8">Whole body</tissue>
    </source>
</reference>
<feature type="compositionally biased region" description="Basic and acidic residues" evidence="5">
    <location>
        <begin position="532"/>
        <end position="550"/>
    </location>
</feature>
<dbReference type="InterPro" id="IPR001876">
    <property type="entry name" value="Znf_RanBP2"/>
</dbReference>
<reference evidence="8 9" key="2">
    <citation type="journal article" date="2018" name="Elife">
        <title>Firefly genomes illuminate parallel origins of bioluminescence in beetles.</title>
        <authorList>
            <person name="Fallon T.R."/>
            <person name="Lower S.E."/>
            <person name="Chang C.H."/>
            <person name="Bessho-Uehara M."/>
            <person name="Martin G.J."/>
            <person name="Bewick A.J."/>
            <person name="Behringer M."/>
            <person name="Debat H.J."/>
            <person name="Wong I."/>
            <person name="Day J.C."/>
            <person name="Suvorov A."/>
            <person name="Silva C.J."/>
            <person name="Stanger-Hall K.F."/>
            <person name="Hall D.W."/>
            <person name="Schmitz R.J."/>
            <person name="Nelson D.R."/>
            <person name="Lewis S.M."/>
            <person name="Shigenobu S."/>
            <person name="Bybee S.M."/>
            <person name="Larracuente A.M."/>
            <person name="Oba Y."/>
            <person name="Weng J.K."/>
        </authorList>
    </citation>
    <scope>NUCLEOTIDE SEQUENCE [LARGE SCALE GENOMIC DNA]</scope>
    <source>
        <strain evidence="8">1611_PpyrPB1</strain>
        <tissue evidence="8">Whole body</tissue>
    </source>
</reference>
<accession>A0A1Y1N3U5</accession>
<sequence>MRYSEIFDMDSYNYGHDRLRELWQQIGSLHLSYLEMEESPNKLKQRNVLEGIIHEYLCLAPHNQKFMFRETADVLHRSASTKKDFSGYKATLGWNAIAMYAANLVTQPWRNEYKQIKLYSGFYKHQIDSNLVGAEVLFEVMGYKHDGDGILAFEGPICPDRVISISQDCLIAYVECQILKAIWEEVSHNFKPTWLDILEFRETHLCSLKQSIQALNYRLHERQFHQHTRSYSQGTDSFTAGPRYTNNTHSSSTLSTNHSFPPLHTHSSIASIPLAPQCIYGTNGYYPNNFSTYAPVVSQHFPYHVPFTYTQSLVKPMHHPANCFPNGYTVPPPPPPYACQTIPTGQLIEVDTPTPHHYDTVDSPNSSPHRANESYKIKNDKCIGEKEESNSDTMASWDYVYRNLESQGYSKDLGERGDLLSPSLEARKEKVSPTKDARKGRLSGLENSVSTINLSDKQKVTDIQPKYSKERIRHNSDVSKSNDMENKHCDAEVLHKKHIVKQAQNGVVKSNTLSVRDKPTINSVLSSKTLDLRKQKTPRSNEKLKSKENMMDDDEPWKRWQCSTCTFLNHSSSEICEMCFKSKTKVQDIMAIGGSQCPKCTLVNPKDNKICDACRESLENSPTYI</sequence>
<dbReference type="AlphaFoldDB" id="A0A1Y1N3U5"/>
<dbReference type="PANTHER" id="PTHR15326">
    <property type="entry name" value="SPERMATOGENESIS-ASSOCIATED PROTEIN 2/TAMOZHENNIC"/>
    <property type="match status" value="1"/>
</dbReference>
<protein>
    <recommendedName>
        <fullName evidence="6">RanBP2-type domain-containing protein</fullName>
    </recommendedName>
</protein>
<evidence type="ECO:0000256" key="1">
    <source>
        <dbReference type="ARBA" id="ARBA00022723"/>
    </source>
</evidence>
<evidence type="ECO:0000256" key="5">
    <source>
        <dbReference type="SAM" id="MobiDB-lite"/>
    </source>
</evidence>
<dbReference type="SMART" id="SM00547">
    <property type="entry name" value="ZnF_RBZ"/>
    <property type="match status" value="2"/>
</dbReference>
<feature type="region of interest" description="Disordered" evidence="5">
    <location>
        <begin position="532"/>
        <end position="551"/>
    </location>
</feature>
<dbReference type="FunCoup" id="A0A1Y1N3U5">
    <property type="interactions" value="273"/>
</dbReference>
<reference evidence="7" key="1">
    <citation type="journal article" date="2016" name="Sci. Rep.">
        <title>Molecular characterization of firefly nuptial gifts: a multi-omics approach sheds light on postcopulatory sexual selection.</title>
        <authorList>
            <person name="Al-Wathiqui N."/>
            <person name="Fallon T.R."/>
            <person name="South A."/>
            <person name="Weng J.K."/>
            <person name="Lewis S.M."/>
        </authorList>
    </citation>
    <scope>NUCLEOTIDE SEQUENCE</scope>
</reference>
<feature type="domain" description="RanBP2-type" evidence="6">
    <location>
        <begin position="554"/>
        <end position="585"/>
    </location>
</feature>
<feature type="region of interest" description="Disordered" evidence="5">
    <location>
        <begin position="424"/>
        <end position="444"/>
    </location>
</feature>
<dbReference type="EMBL" id="VVIM01000001">
    <property type="protein sequence ID" value="KAB0805272.1"/>
    <property type="molecule type" value="Genomic_DNA"/>
</dbReference>
<feature type="region of interest" description="Disordered" evidence="5">
    <location>
        <begin position="228"/>
        <end position="258"/>
    </location>
</feature>